<dbReference type="KEGG" id="nlo:107223137"/>
<organism evidence="8 9">
    <name type="scientific">Neodiprion lecontei</name>
    <name type="common">Redheaded pine sawfly</name>
    <dbReference type="NCBI Taxonomy" id="441921"/>
    <lineage>
        <taxon>Eukaryota</taxon>
        <taxon>Metazoa</taxon>
        <taxon>Ecdysozoa</taxon>
        <taxon>Arthropoda</taxon>
        <taxon>Hexapoda</taxon>
        <taxon>Insecta</taxon>
        <taxon>Pterygota</taxon>
        <taxon>Neoptera</taxon>
        <taxon>Endopterygota</taxon>
        <taxon>Hymenoptera</taxon>
        <taxon>Tenthredinoidea</taxon>
        <taxon>Diprionidae</taxon>
        <taxon>Diprioninae</taxon>
        <taxon>Neodiprion</taxon>
    </lineage>
</organism>
<keyword evidence="5" id="KW-0966">Cell projection</keyword>
<dbReference type="InterPro" id="IPR010796">
    <property type="entry name" value="C2_B9-type_dom"/>
</dbReference>
<dbReference type="AlphaFoldDB" id="A0A6J0BVY2"/>
<accession>A0A6J0BVY2</accession>
<evidence type="ECO:0000256" key="7">
    <source>
        <dbReference type="ARBA" id="ARBA00039272"/>
    </source>
</evidence>
<keyword evidence="8" id="KW-1185">Reference proteome</keyword>
<comment type="similarity">
    <text evidence="6">Belongs to the B9D family.</text>
</comment>
<dbReference type="GO" id="GO:0060271">
    <property type="term" value="P:cilium assembly"/>
    <property type="evidence" value="ECO:0007669"/>
    <property type="project" value="TreeGrafter"/>
</dbReference>
<dbReference type="GO" id="GO:0036038">
    <property type="term" value="C:MKS complex"/>
    <property type="evidence" value="ECO:0007669"/>
    <property type="project" value="TreeGrafter"/>
</dbReference>
<dbReference type="FunCoup" id="A0A6J0BVY2">
    <property type="interactions" value="42"/>
</dbReference>
<reference evidence="9" key="1">
    <citation type="submission" date="2025-04" db="UniProtKB">
        <authorList>
            <consortium name="RefSeq"/>
        </authorList>
    </citation>
    <scope>IDENTIFICATION</scope>
    <source>
        <tissue evidence="10 11">Thorax and Abdomen</tissue>
        <tissue evidence="9">Whole body</tissue>
    </source>
</reference>
<dbReference type="PROSITE" id="PS51381">
    <property type="entry name" value="C2_B9"/>
    <property type="match status" value="1"/>
</dbReference>
<evidence type="ECO:0000256" key="4">
    <source>
        <dbReference type="ARBA" id="ARBA00023212"/>
    </source>
</evidence>
<name>A0A6J0BVY2_NEOLC</name>
<evidence type="ECO:0000256" key="6">
    <source>
        <dbReference type="ARBA" id="ARBA00038411"/>
    </source>
</evidence>
<evidence type="ECO:0000313" key="9">
    <source>
        <dbReference type="RefSeq" id="XP_015518213.1"/>
    </source>
</evidence>
<dbReference type="OrthoDB" id="184109at2759"/>
<dbReference type="RefSeq" id="XP_015518213.1">
    <property type="nucleotide sequence ID" value="XM_015662727.1"/>
</dbReference>
<keyword evidence="3" id="KW-0970">Cilium biogenesis/degradation</keyword>
<dbReference type="RefSeq" id="XP_046601589.1">
    <property type="nucleotide sequence ID" value="XM_046745633.1"/>
</dbReference>
<evidence type="ECO:0000256" key="2">
    <source>
        <dbReference type="ARBA" id="ARBA00022490"/>
    </source>
</evidence>
<evidence type="ECO:0000313" key="8">
    <source>
        <dbReference type="Proteomes" id="UP000829291"/>
    </source>
</evidence>
<dbReference type="RefSeq" id="XP_046601588.1">
    <property type="nucleotide sequence ID" value="XM_046745632.1"/>
</dbReference>
<dbReference type="PANTHER" id="PTHR12968">
    <property type="entry name" value="B9 DOMAIN-CONTAINING"/>
    <property type="match status" value="1"/>
</dbReference>
<gene>
    <name evidence="9 10 11" type="primary">LOC107223137</name>
</gene>
<comment type="subcellular location">
    <subcellularLocation>
        <location evidence="1">Cytoplasm</location>
        <location evidence="1">Cytoskeleton</location>
        <location evidence="1">Cilium basal body</location>
    </subcellularLocation>
</comment>
<evidence type="ECO:0000256" key="1">
    <source>
        <dbReference type="ARBA" id="ARBA00004120"/>
    </source>
</evidence>
<dbReference type="GeneID" id="107223137"/>
<proteinExistence type="inferred from homology"/>
<dbReference type="PANTHER" id="PTHR12968:SF2">
    <property type="entry name" value="B9 DOMAIN-CONTAINING PROTEIN 2"/>
    <property type="match status" value="1"/>
</dbReference>
<evidence type="ECO:0000256" key="5">
    <source>
        <dbReference type="ARBA" id="ARBA00023273"/>
    </source>
</evidence>
<dbReference type="Proteomes" id="UP000829291">
    <property type="component" value="Chromosome 7"/>
</dbReference>
<dbReference type="Pfam" id="PF07162">
    <property type="entry name" value="B9-C2"/>
    <property type="match status" value="1"/>
</dbReference>
<dbReference type="InParanoid" id="A0A6J0BVY2"/>
<evidence type="ECO:0000313" key="10">
    <source>
        <dbReference type="RefSeq" id="XP_046601588.1"/>
    </source>
</evidence>
<sequence>MAELHIIGQIKSAKNFQASNLFCKWSFHVGGGWKLIDGSAEGQTQECCDFYTDMPVWDHPVDLHYTTQTLQGSPKLLLQIFCRDDYGRVLFVAYGVSSIPLTPGAHTVTCHTWKPVGDWQDRLRDRFLGVSLQLKSPNALVNTEDRFELLTQTMGSVNIDLHILARNFEKFGCRL</sequence>
<keyword evidence="2" id="KW-0963">Cytoplasm</keyword>
<protein>
    <recommendedName>
        <fullName evidence="7">B9 domain-containing protein 2</fullName>
    </recommendedName>
</protein>
<keyword evidence="4" id="KW-0206">Cytoskeleton</keyword>
<evidence type="ECO:0000256" key="3">
    <source>
        <dbReference type="ARBA" id="ARBA00022794"/>
    </source>
</evidence>
<evidence type="ECO:0000313" key="11">
    <source>
        <dbReference type="RefSeq" id="XP_046601589.1"/>
    </source>
</evidence>